<keyword evidence="8" id="KW-1185">Reference proteome</keyword>
<dbReference type="SMART" id="SM01100">
    <property type="entry name" value="CRAL_TRIO_N"/>
    <property type="match status" value="1"/>
</dbReference>
<comment type="similarity">
    <text evidence="5">Belongs to the SFH family.</text>
</comment>
<dbReference type="Pfam" id="PF03765">
    <property type="entry name" value="CRAL_TRIO_N"/>
    <property type="match status" value="1"/>
</dbReference>
<dbReference type="InterPro" id="IPR011074">
    <property type="entry name" value="CRAL/TRIO_N_dom"/>
</dbReference>
<dbReference type="AlphaFoldDB" id="A0AAV3PG49"/>
<dbReference type="SUPFAM" id="SSF46938">
    <property type="entry name" value="CRAL/TRIO N-terminal domain"/>
    <property type="match status" value="1"/>
</dbReference>
<sequence>MDDLIGPEGIEFCENELIEGKSYCENFEHERRSSKIGNFKKKAMNASNKFTHTLKKKGKRKVDFQVPSVSIEDIRDEKEEQAVDELRQKLIDRDLLPPRHDEYHTLLRFLKARDFNVEKVIQMWEEMLIWRREYGADTILEAFEFEEVEEVVQYYPQGYHGVDRDGRPVYIERLGKANPSKLMRITTVDRYLRYHVQEFERALVEKFPACSIAAKRRISSNTTILDVQGLGIKNFTKTAASLLSAMSRIDNSYYPETLHRMFIVNAGPGFKKMLWPAAQKFLDAKTTEKVQVLEPKSLGKLLEFIDPSQLPDFFGGSCICPQEGGCLRSGKGPWNDPEIMKLVYKARPVNFRQRTKVFRDQNKVDSSIQNNQFSNKVRPSDSPIYFSCNDDFSLAEWEFDSDQEVGVYQNQPPKYEVPDNISASVRLNSKGTLIIHLCRTVHEKYVERSFLYLKRSAFDILNKCFRLFCSIVSEYSGRQSIVHPSNNEDCMRHNNICPSNALENRPADHPPFLTEAVIEENQVLPCVARLERLERLLEEINKKPTGIPVEKELMLQQSLDRIKSVEADLEKTKRVLHATLIEQLEISEFLENSKKSNSRHRSFWCH</sequence>
<organism evidence="7 8">
    <name type="scientific">Lithospermum erythrorhizon</name>
    <name type="common">Purple gromwell</name>
    <name type="synonym">Lithospermum officinale var. erythrorhizon</name>
    <dbReference type="NCBI Taxonomy" id="34254"/>
    <lineage>
        <taxon>Eukaryota</taxon>
        <taxon>Viridiplantae</taxon>
        <taxon>Streptophyta</taxon>
        <taxon>Embryophyta</taxon>
        <taxon>Tracheophyta</taxon>
        <taxon>Spermatophyta</taxon>
        <taxon>Magnoliopsida</taxon>
        <taxon>eudicotyledons</taxon>
        <taxon>Gunneridae</taxon>
        <taxon>Pentapetalae</taxon>
        <taxon>asterids</taxon>
        <taxon>lamiids</taxon>
        <taxon>Boraginales</taxon>
        <taxon>Boraginaceae</taxon>
        <taxon>Boraginoideae</taxon>
        <taxon>Lithospermeae</taxon>
        <taxon>Lithospermum</taxon>
    </lineage>
</organism>
<evidence type="ECO:0000259" key="6">
    <source>
        <dbReference type="PROSITE" id="PS50191"/>
    </source>
</evidence>
<comment type="subcellular location">
    <subcellularLocation>
        <location evidence="1">Cell membrane</location>
        <topology evidence="1">Peripheral membrane protein</topology>
    </subcellularLocation>
    <subcellularLocation>
        <location evidence="2">Golgi apparatus membrane</location>
        <topology evidence="2">Peripheral membrane protein</topology>
    </subcellularLocation>
</comment>
<dbReference type="InterPro" id="IPR036865">
    <property type="entry name" value="CRAL-TRIO_dom_sf"/>
</dbReference>
<evidence type="ECO:0000313" key="7">
    <source>
        <dbReference type="EMBL" id="GAA0150285.1"/>
    </source>
</evidence>
<dbReference type="SMART" id="SM00516">
    <property type="entry name" value="SEC14"/>
    <property type="match status" value="1"/>
</dbReference>
<evidence type="ECO:0000256" key="5">
    <source>
        <dbReference type="ARBA" id="ARBA00038020"/>
    </source>
</evidence>
<dbReference type="EMBL" id="BAABME010001562">
    <property type="protein sequence ID" value="GAA0150285.1"/>
    <property type="molecule type" value="Genomic_DNA"/>
</dbReference>
<dbReference type="CDD" id="cd00170">
    <property type="entry name" value="SEC14"/>
    <property type="match status" value="1"/>
</dbReference>
<dbReference type="InterPro" id="IPR051026">
    <property type="entry name" value="PI/PC_transfer"/>
</dbReference>
<evidence type="ECO:0000256" key="2">
    <source>
        <dbReference type="ARBA" id="ARBA00004395"/>
    </source>
</evidence>
<dbReference type="GO" id="GO:0005886">
    <property type="term" value="C:plasma membrane"/>
    <property type="evidence" value="ECO:0007669"/>
    <property type="project" value="UniProtKB-SubCell"/>
</dbReference>
<accession>A0AAV3PG49</accession>
<dbReference type="PANTHER" id="PTHR45657:SF8">
    <property type="entry name" value="PHOSPHATIDYLINOSITOL_PHOSPHATIDYLCHOLINE TRANSFER PROTEIN SFH13"/>
    <property type="match status" value="1"/>
</dbReference>
<dbReference type="GO" id="GO:0000139">
    <property type="term" value="C:Golgi membrane"/>
    <property type="evidence" value="ECO:0007669"/>
    <property type="project" value="UniProtKB-SubCell"/>
</dbReference>
<evidence type="ECO:0000256" key="1">
    <source>
        <dbReference type="ARBA" id="ARBA00004202"/>
    </source>
</evidence>
<dbReference type="InterPro" id="IPR001251">
    <property type="entry name" value="CRAL-TRIO_dom"/>
</dbReference>
<dbReference type="Gene3D" id="1.10.8.20">
    <property type="entry name" value="N-terminal domain of phosphatidylinositol transfer protein sec14p"/>
    <property type="match status" value="1"/>
</dbReference>
<dbReference type="InterPro" id="IPR036273">
    <property type="entry name" value="CRAL/TRIO_N_dom_sf"/>
</dbReference>
<keyword evidence="3" id="KW-0653">Protein transport</keyword>
<dbReference type="Pfam" id="PF00650">
    <property type="entry name" value="CRAL_TRIO"/>
    <property type="match status" value="1"/>
</dbReference>
<dbReference type="PROSITE" id="PS50191">
    <property type="entry name" value="CRAL_TRIO"/>
    <property type="match status" value="1"/>
</dbReference>
<dbReference type="Gene3D" id="3.40.525.10">
    <property type="entry name" value="CRAL-TRIO lipid binding domain"/>
    <property type="match status" value="1"/>
</dbReference>
<dbReference type="PANTHER" id="PTHR45657">
    <property type="entry name" value="CRAL-TRIO DOMAIN-CONTAINING PROTEIN YKL091C-RELATED"/>
    <property type="match status" value="1"/>
</dbReference>
<keyword evidence="3" id="KW-0813">Transport</keyword>
<name>A0AAV3PG49_LITER</name>
<evidence type="ECO:0000256" key="3">
    <source>
        <dbReference type="ARBA" id="ARBA00022927"/>
    </source>
</evidence>
<gene>
    <name evidence="7" type="ORF">LIER_09260</name>
</gene>
<keyword evidence="4" id="KW-0333">Golgi apparatus</keyword>
<reference evidence="7 8" key="1">
    <citation type="submission" date="2024-01" db="EMBL/GenBank/DDBJ databases">
        <title>The complete chloroplast genome sequence of Lithospermum erythrorhizon: insights into the phylogenetic relationship among Boraginaceae species and the maternal lineages of purple gromwells.</title>
        <authorList>
            <person name="Okada T."/>
            <person name="Watanabe K."/>
        </authorList>
    </citation>
    <scope>NUCLEOTIDE SEQUENCE [LARGE SCALE GENOMIC DNA]</scope>
</reference>
<dbReference type="GO" id="GO:0015031">
    <property type="term" value="P:protein transport"/>
    <property type="evidence" value="ECO:0007669"/>
    <property type="project" value="UniProtKB-KW"/>
</dbReference>
<dbReference type="Proteomes" id="UP001454036">
    <property type="component" value="Unassembled WGS sequence"/>
</dbReference>
<protein>
    <recommendedName>
        <fullName evidence="6">CRAL-TRIO domain-containing protein</fullName>
    </recommendedName>
</protein>
<evidence type="ECO:0000313" key="8">
    <source>
        <dbReference type="Proteomes" id="UP001454036"/>
    </source>
</evidence>
<feature type="domain" description="CRAL-TRIO" evidence="6">
    <location>
        <begin position="147"/>
        <end position="322"/>
    </location>
</feature>
<comment type="caution">
    <text evidence="7">The sequence shown here is derived from an EMBL/GenBank/DDBJ whole genome shotgun (WGS) entry which is preliminary data.</text>
</comment>
<proteinExistence type="inferred from homology"/>
<dbReference type="SUPFAM" id="SSF52087">
    <property type="entry name" value="CRAL/TRIO domain"/>
    <property type="match status" value="1"/>
</dbReference>
<evidence type="ECO:0000256" key="4">
    <source>
        <dbReference type="ARBA" id="ARBA00023034"/>
    </source>
</evidence>